<protein>
    <submittedName>
        <fullName evidence="4">FecR family protein</fullName>
    </submittedName>
</protein>
<accession>A0A015SYL3</accession>
<feature type="domain" description="FecR protein" evidence="2">
    <location>
        <begin position="115"/>
        <end position="210"/>
    </location>
</feature>
<evidence type="ECO:0000259" key="2">
    <source>
        <dbReference type="Pfam" id="PF04773"/>
    </source>
</evidence>
<feature type="domain" description="Protein FecR C-terminal" evidence="3">
    <location>
        <begin position="258"/>
        <end position="318"/>
    </location>
</feature>
<gene>
    <name evidence="4" type="ORF">M124_0904</name>
</gene>
<keyword evidence="1" id="KW-0812">Transmembrane</keyword>
<proteinExistence type="predicted"/>
<name>A0A015SYL3_BACFG</name>
<dbReference type="Gene3D" id="3.55.50.30">
    <property type="match status" value="1"/>
</dbReference>
<dbReference type="PANTHER" id="PTHR30273">
    <property type="entry name" value="PERIPLASMIC SIGNAL SENSOR AND SIGMA FACTOR ACTIVATOR FECR-RELATED"/>
    <property type="match status" value="1"/>
</dbReference>
<dbReference type="InterPro" id="IPR006860">
    <property type="entry name" value="FecR"/>
</dbReference>
<dbReference type="InterPro" id="IPR032508">
    <property type="entry name" value="FecR_C"/>
</dbReference>
<dbReference type="PANTHER" id="PTHR30273:SF2">
    <property type="entry name" value="PROTEIN FECR"/>
    <property type="match status" value="1"/>
</dbReference>
<keyword evidence="1" id="KW-1133">Transmembrane helix</keyword>
<evidence type="ECO:0000256" key="1">
    <source>
        <dbReference type="SAM" id="Phobius"/>
    </source>
</evidence>
<reference evidence="4 5" key="1">
    <citation type="submission" date="2014-02" db="EMBL/GenBank/DDBJ databases">
        <authorList>
            <person name="Sears C."/>
            <person name="Carroll K."/>
            <person name="Sack B.R."/>
            <person name="Qadri F."/>
            <person name="Myers L.L."/>
            <person name="Chung G.-T."/>
            <person name="Escheverria P."/>
            <person name="Fraser C.M."/>
            <person name="Sadzewicz L."/>
            <person name="Shefchek K.A."/>
            <person name="Tallon L."/>
            <person name="Das S.P."/>
            <person name="Daugherty S."/>
            <person name="Mongodin E.F."/>
        </authorList>
    </citation>
    <scope>NUCLEOTIDE SEQUENCE [LARGE SCALE GENOMIC DNA]</scope>
    <source>
        <strain evidence="5">3988T(B)14</strain>
    </source>
</reference>
<sequence length="335" mass="38690">MNYEDIDHLLPRYCEGLATEEECRQVESWMEESEDNRKIVDQINTLYIAVDTVNVMRKVDTEKALKKVSSRMIVRKATWWEWMQRVAAILFIPLSVAFLVQYMHNGKSAVCQMMEIKTNPGMTTSVVLPDSTVVYLNSESSLRYPSVFEGDIRNVELKGEAYFAVAKDLKKKFVVSAPHSSQIEVLGTHFNVEAYEDEPDVSTTLVEGQVCFHFSDKDYLAKKVVMKPGQRLVYSSTNGDVQLYATSCLSETAWKDGKIIFNNTPLDVALRMLEKRFNVTFKLKNARLKTNAFTGTFTEQRLERILEYFKISSKIQWRYLESPDIRDERSIIEVY</sequence>
<dbReference type="EMBL" id="JGCY01000244">
    <property type="protein sequence ID" value="EXY75332.1"/>
    <property type="molecule type" value="Genomic_DNA"/>
</dbReference>
<dbReference type="Gene3D" id="2.60.120.1440">
    <property type="match status" value="1"/>
</dbReference>
<dbReference type="Proteomes" id="UP000020529">
    <property type="component" value="Unassembled WGS sequence"/>
</dbReference>
<dbReference type="RefSeq" id="WP_022347630.1">
    <property type="nucleotide sequence ID" value="NZ_JGCY01000244.1"/>
</dbReference>
<dbReference type="Pfam" id="PF04773">
    <property type="entry name" value="FecR"/>
    <property type="match status" value="1"/>
</dbReference>
<evidence type="ECO:0000313" key="4">
    <source>
        <dbReference type="EMBL" id="EXY75332.1"/>
    </source>
</evidence>
<dbReference type="Pfam" id="PF16344">
    <property type="entry name" value="FecR_C"/>
    <property type="match status" value="1"/>
</dbReference>
<evidence type="ECO:0000313" key="5">
    <source>
        <dbReference type="Proteomes" id="UP000020529"/>
    </source>
</evidence>
<keyword evidence="1" id="KW-0472">Membrane</keyword>
<dbReference type="InterPro" id="IPR012373">
    <property type="entry name" value="Ferrdict_sens_TM"/>
</dbReference>
<dbReference type="FunFam" id="2.60.120.1440:FF:000001">
    <property type="entry name" value="Putative anti-sigma factor"/>
    <property type="match status" value="1"/>
</dbReference>
<evidence type="ECO:0000259" key="3">
    <source>
        <dbReference type="Pfam" id="PF16344"/>
    </source>
</evidence>
<dbReference type="AlphaFoldDB" id="A0A015SYL3"/>
<feature type="transmembrane region" description="Helical" evidence="1">
    <location>
        <begin position="82"/>
        <end position="103"/>
    </location>
</feature>
<dbReference type="PIRSF" id="PIRSF018266">
    <property type="entry name" value="FecR"/>
    <property type="match status" value="1"/>
</dbReference>
<organism evidence="4 5">
    <name type="scientific">Bacteroides fragilis str. 3988T(B)14</name>
    <dbReference type="NCBI Taxonomy" id="1339315"/>
    <lineage>
        <taxon>Bacteria</taxon>
        <taxon>Pseudomonadati</taxon>
        <taxon>Bacteroidota</taxon>
        <taxon>Bacteroidia</taxon>
        <taxon>Bacteroidales</taxon>
        <taxon>Bacteroidaceae</taxon>
        <taxon>Bacteroides</taxon>
    </lineage>
</organism>
<comment type="caution">
    <text evidence="4">The sequence shown here is derived from an EMBL/GenBank/DDBJ whole genome shotgun (WGS) entry which is preliminary data.</text>
</comment>
<dbReference type="GO" id="GO:0016989">
    <property type="term" value="F:sigma factor antagonist activity"/>
    <property type="evidence" value="ECO:0007669"/>
    <property type="project" value="TreeGrafter"/>
</dbReference>
<dbReference type="PATRIC" id="fig|1339315.3.peg.1698"/>